<evidence type="ECO:0000256" key="1">
    <source>
        <dbReference type="SAM" id="MobiDB-lite"/>
    </source>
</evidence>
<dbReference type="HOGENOM" id="CLU_823279_0_0_7"/>
<gene>
    <name evidence="2" type="ordered locus">Hoch_3810</name>
</gene>
<dbReference type="KEGG" id="hoh:Hoch_3810"/>
<name>D0LZ48_HALO1</name>
<evidence type="ECO:0000313" key="2">
    <source>
        <dbReference type="EMBL" id="ACY16310.1"/>
    </source>
</evidence>
<feature type="region of interest" description="Disordered" evidence="1">
    <location>
        <begin position="313"/>
        <end position="337"/>
    </location>
</feature>
<proteinExistence type="predicted"/>
<dbReference type="eggNOG" id="COG1075">
    <property type="taxonomic scope" value="Bacteria"/>
</dbReference>
<feature type="region of interest" description="Disordered" evidence="1">
    <location>
        <begin position="1"/>
        <end position="23"/>
    </location>
</feature>
<feature type="region of interest" description="Disordered" evidence="1">
    <location>
        <begin position="56"/>
        <end position="85"/>
    </location>
</feature>
<keyword evidence="3" id="KW-1185">Reference proteome</keyword>
<organism evidence="2 3">
    <name type="scientific">Haliangium ochraceum (strain DSM 14365 / JCM 11303 / SMP-2)</name>
    <dbReference type="NCBI Taxonomy" id="502025"/>
    <lineage>
        <taxon>Bacteria</taxon>
        <taxon>Pseudomonadati</taxon>
        <taxon>Myxococcota</taxon>
        <taxon>Polyangia</taxon>
        <taxon>Haliangiales</taxon>
        <taxon>Kofleriaceae</taxon>
        <taxon>Haliangium</taxon>
    </lineage>
</organism>
<feature type="compositionally biased region" description="Low complexity" evidence="1">
    <location>
        <begin position="66"/>
        <end position="84"/>
    </location>
</feature>
<dbReference type="EMBL" id="CP001804">
    <property type="protein sequence ID" value="ACY16310.1"/>
    <property type="molecule type" value="Genomic_DNA"/>
</dbReference>
<protein>
    <recommendedName>
        <fullName evidence="4">Alpha/beta hydrolase</fullName>
    </recommendedName>
</protein>
<dbReference type="SUPFAM" id="SSF53474">
    <property type="entry name" value="alpha/beta-Hydrolases"/>
    <property type="match status" value="1"/>
</dbReference>
<dbReference type="Proteomes" id="UP000001880">
    <property type="component" value="Chromosome"/>
</dbReference>
<evidence type="ECO:0000313" key="3">
    <source>
        <dbReference type="Proteomes" id="UP000001880"/>
    </source>
</evidence>
<evidence type="ECO:0008006" key="4">
    <source>
        <dbReference type="Google" id="ProtNLM"/>
    </source>
</evidence>
<feature type="compositionally biased region" description="Basic and acidic residues" evidence="1">
    <location>
        <begin position="1"/>
        <end position="18"/>
    </location>
</feature>
<dbReference type="InterPro" id="IPR029058">
    <property type="entry name" value="AB_hydrolase_fold"/>
</dbReference>
<sequence length="337" mass="36884">MTRGGEQRREPRRPEHAATRPRSHAVHCVTVVFRLYTRVPLAALLAAALASAGTAAAEPAPPSPAEPAQRTNATPPTANTSAPTLVHGGRHWRIKTVNGPVHVWTPPGYQPATAGVVLYVHGYYTRLDAAWRKHRLPTQFAASGRNALFIVPEAPARGRDEVSWRSLGDLIREVRRHTGLAQPWGSIVAVGHSGAYRTLLHWLDDRRLAHVILLDGLYGNEDAFLAWLDAAKRPPNRLTLIGLDTLRWSELAAPEHPDRYQLDWLPDRLSDIPADARGARFLHICSQRGHMDIVTEGQVLPLLLQLSALPAAASPRPLPRSPAASPPVTPPTPPPTR</sequence>
<dbReference type="AlphaFoldDB" id="D0LZ48"/>
<feature type="compositionally biased region" description="Pro residues" evidence="1">
    <location>
        <begin position="316"/>
        <end position="337"/>
    </location>
</feature>
<reference evidence="2 3" key="1">
    <citation type="journal article" date="2010" name="Stand. Genomic Sci.">
        <title>Complete genome sequence of Haliangium ochraceum type strain (SMP-2).</title>
        <authorList>
            <consortium name="US DOE Joint Genome Institute (JGI-PGF)"/>
            <person name="Ivanova N."/>
            <person name="Daum C."/>
            <person name="Lang E."/>
            <person name="Abt B."/>
            <person name="Kopitz M."/>
            <person name="Saunders E."/>
            <person name="Lapidus A."/>
            <person name="Lucas S."/>
            <person name="Glavina Del Rio T."/>
            <person name="Nolan M."/>
            <person name="Tice H."/>
            <person name="Copeland A."/>
            <person name="Cheng J.F."/>
            <person name="Chen F."/>
            <person name="Bruce D."/>
            <person name="Goodwin L."/>
            <person name="Pitluck S."/>
            <person name="Mavromatis K."/>
            <person name="Pati A."/>
            <person name="Mikhailova N."/>
            <person name="Chen A."/>
            <person name="Palaniappan K."/>
            <person name="Land M."/>
            <person name="Hauser L."/>
            <person name="Chang Y.J."/>
            <person name="Jeffries C.D."/>
            <person name="Detter J.C."/>
            <person name="Brettin T."/>
            <person name="Rohde M."/>
            <person name="Goker M."/>
            <person name="Bristow J."/>
            <person name="Markowitz V."/>
            <person name="Eisen J.A."/>
            <person name="Hugenholtz P."/>
            <person name="Kyrpides N.C."/>
            <person name="Klenk H.P."/>
        </authorList>
    </citation>
    <scope>NUCLEOTIDE SEQUENCE [LARGE SCALE GENOMIC DNA]</scope>
    <source>
        <strain evidence="3">DSM 14365 / CIP 107738 / JCM 11303 / AJ 13395 / SMP-2</strain>
    </source>
</reference>
<dbReference type="Gene3D" id="3.40.50.1820">
    <property type="entry name" value="alpha/beta hydrolase"/>
    <property type="match status" value="1"/>
</dbReference>
<dbReference type="STRING" id="502025.Hoch_3810"/>
<accession>D0LZ48</accession>